<feature type="domain" description="Integrase catalytic" evidence="1">
    <location>
        <begin position="1"/>
        <end position="158"/>
    </location>
</feature>
<evidence type="ECO:0000259" key="1">
    <source>
        <dbReference type="PROSITE" id="PS50994"/>
    </source>
</evidence>
<sequence>MLACDFLETATFTGAQMYMLAVIEHHSRRIRVLGATAHPTASWATQAARNLVMDLQDAGCRARFLSRDRDGKFADLFDAVLADAGIQTVLTGVRMPRTNAVMERWVQTCRRELLDRRLIWNQRHLLHALREFETFCNEHRPHQGIANARPLKPLPSAITDSDEIARLNIRRRQRLGGVLDEYDMPFDLRGRRFSAGTGLLQDLTGRLWQLAIVHVAIEGWVWMARWDVTGTTVLALLAQRARHPYELHRFLIDTHKDFVSGLPRSLYHAVERLARDGLIEPVESIREGRAPERTVYDITTEGHQELAHRLRRMLERPDRDTTVMYAALSLIGVLEVGEVERCLRTRAAELEGRIAAADASLAGLDLPRALLLETEYARALHSAELAWLHGVLADLRSGELDWSGLVNDTGPAGRPNLEGP</sequence>
<evidence type="ECO:0000313" key="3">
    <source>
        <dbReference type="Proteomes" id="UP000680206"/>
    </source>
</evidence>
<dbReference type="InterPro" id="IPR012337">
    <property type="entry name" value="RNaseH-like_sf"/>
</dbReference>
<dbReference type="InterPro" id="IPR036390">
    <property type="entry name" value="WH_DNA-bd_sf"/>
</dbReference>
<dbReference type="InterPro" id="IPR036397">
    <property type="entry name" value="RNaseH_sf"/>
</dbReference>
<organism evidence="2 3">
    <name type="scientific">Actinomadura violacea</name>
    <dbReference type="NCBI Taxonomy" id="2819934"/>
    <lineage>
        <taxon>Bacteria</taxon>
        <taxon>Bacillati</taxon>
        <taxon>Actinomycetota</taxon>
        <taxon>Actinomycetes</taxon>
        <taxon>Streptosporangiales</taxon>
        <taxon>Thermomonosporaceae</taxon>
        <taxon>Actinomadura</taxon>
    </lineage>
</organism>
<dbReference type="PROSITE" id="PS50994">
    <property type="entry name" value="INTEGRASE"/>
    <property type="match status" value="1"/>
</dbReference>
<dbReference type="Proteomes" id="UP000680206">
    <property type="component" value="Unassembled WGS sequence"/>
</dbReference>
<dbReference type="PANTHER" id="PTHR33169">
    <property type="entry name" value="PADR-FAMILY TRANSCRIPTIONAL REGULATOR"/>
    <property type="match status" value="1"/>
</dbReference>
<reference evidence="2 3" key="1">
    <citation type="submission" date="2021-03" db="EMBL/GenBank/DDBJ databases">
        <title>Actinomadura violae sp. nov., isolated from lichen in Thailand.</title>
        <authorList>
            <person name="Kanchanasin P."/>
            <person name="Saeng-In P."/>
            <person name="Phongsopitanun W."/>
            <person name="Yuki M."/>
            <person name="Kudo T."/>
            <person name="Ohkuma M."/>
            <person name="Tanasupawat S."/>
        </authorList>
    </citation>
    <scope>NUCLEOTIDE SEQUENCE [LARGE SCALE GENOMIC DNA]</scope>
    <source>
        <strain evidence="2 3">LCR2-06</strain>
    </source>
</reference>
<dbReference type="PANTHER" id="PTHR33169:SF14">
    <property type="entry name" value="TRANSCRIPTIONAL REGULATOR RV3488"/>
    <property type="match status" value="1"/>
</dbReference>
<proteinExistence type="predicted"/>
<evidence type="ECO:0000313" key="2">
    <source>
        <dbReference type="EMBL" id="MBO2458092.1"/>
    </source>
</evidence>
<dbReference type="InterPro" id="IPR036388">
    <property type="entry name" value="WH-like_DNA-bd_sf"/>
</dbReference>
<dbReference type="Gene3D" id="3.30.420.10">
    <property type="entry name" value="Ribonuclease H-like superfamily/Ribonuclease H"/>
    <property type="match status" value="1"/>
</dbReference>
<protein>
    <submittedName>
        <fullName evidence="2">Integrase core domain-containing protein</fullName>
    </submittedName>
</protein>
<dbReference type="SUPFAM" id="SSF46785">
    <property type="entry name" value="Winged helix' DNA-binding domain"/>
    <property type="match status" value="1"/>
</dbReference>
<dbReference type="InterPro" id="IPR001584">
    <property type="entry name" value="Integrase_cat-core"/>
</dbReference>
<comment type="caution">
    <text evidence="2">The sequence shown here is derived from an EMBL/GenBank/DDBJ whole genome shotgun (WGS) entry which is preliminary data.</text>
</comment>
<name>A0ABS3RMW1_9ACTN</name>
<dbReference type="SUPFAM" id="SSF53098">
    <property type="entry name" value="Ribonuclease H-like"/>
    <property type="match status" value="1"/>
</dbReference>
<dbReference type="Pfam" id="PF03551">
    <property type="entry name" value="PadR"/>
    <property type="match status" value="1"/>
</dbReference>
<dbReference type="Gene3D" id="1.10.10.10">
    <property type="entry name" value="Winged helix-like DNA-binding domain superfamily/Winged helix DNA-binding domain"/>
    <property type="match status" value="1"/>
</dbReference>
<dbReference type="EMBL" id="JAGEPF010000006">
    <property type="protein sequence ID" value="MBO2458092.1"/>
    <property type="molecule type" value="Genomic_DNA"/>
</dbReference>
<dbReference type="InterPro" id="IPR052509">
    <property type="entry name" value="Metal_resp_DNA-bind_regulator"/>
</dbReference>
<dbReference type="Pfam" id="PF13683">
    <property type="entry name" value="rve_3"/>
    <property type="match status" value="1"/>
</dbReference>
<keyword evidence="3" id="KW-1185">Reference proteome</keyword>
<dbReference type="InterPro" id="IPR005149">
    <property type="entry name" value="Tscrpt_reg_PadR_N"/>
</dbReference>
<accession>A0ABS3RMW1</accession>
<gene>
    <name evidence="2" type="ORF">J4709_10960</name>
</gene>